<dbReference type="InterPro" id="IPR037138">
    <property type="entry name" value="His_deacetylse_dom_sf"/>
</dbReference>
<protein>
    <submittedName>
        <fullName evidence="3">Histone deacetylase family protein</fullName>
    </submittedName>
</protein>
<dbReference type="InterPro" id="IPR023801">
    <property type="entry name" value="His_deacetylse_dom"/>
</dbReference>
<evidence type="ECO:0000256" key="1">
    <source>
        <dbReference type="ARBA" id="ARBA00005947"/>
    </source>
</evidence>
<dbReference type="CDD" id="cd09992">
    <property type="entry name" value="HDAC_classII"/>
    <property type="match status" value="1"/>
</dbReference>
<evidence type="ECO:0000259" key="2">
    <source>
        <dbReference type="Pfam" id="PF00850"/>
    </source>
</evidence>
<dbReference type="PANTHER" id="PTHR10625:SF10">
    <property type="entry name" value="HISTONE DEACETYLASE HDAC1"/>
    <property type="match status" value="1"/>
</dbReference>
<proteinExistence type="inferred from homology"/>
<accession>A0A0E2D728</accession>
<dbReference type="EMBL" id="AHNR02000028">
    <property type="protein sequence ID" value="EKR55747.1"/>
    <property type="molecule type" value="Genomic_DNA"/>
</dbReference>
<organism evidence="3 4">
    <name type="scientific">Leptospira interrogans str. UI 12758</name>
    <dbReference type="NCBI Taxonomy" id="1049938"/>
    <lineage>
        <taxon>Bacteria</taxon>
        <taxon>Pseudomonadati</taxon>
        <taxon>Spirochaetota</taxon>
        <taxon>Spirochaetia</taxon>
        <taxon>Leptospirales</taxon>
        <taxon>Leptospiraceae</taxon>
        <taxon>Leptospira</taxon>
    </lineage>
</organism>
<dbReference type="AlphaFoldDB" id="A0A0E2D728"/>
<dbReference type="Proteomes" id="UP000001340">
    <property type="component" value="Unassembled WGS sequence"/>
</dbReference>
<evidence type="ECO:0000313" key="3">
    <source>
        <dbReference type="EMBL" id="EKR55747.1"/>
    </source>
</evidence>
<dbReference type="Pfam" id="PF00850">
    <property type="entry name" value="Hist_deacetyl"/>
    <property type="match status" value="1"/>
</dbReference>
<dbReference type="InterPro" id="IPR000286">
    <property type="entry name" value="HDACs"/>
</dbReference>
<comment type="similarity">
    <text evidence="1">Belongs to the histone deacetylase family.</text>
</comment>
<feature type="domain" description="Histone deacetylase" evidence="2">
    <location>
        <begin position="22"/>
        <end position="309"/>
    </location>
</feature>
<dbReference type="GO" id="GO:0004407">
    <property type="term" value="F:histone deacetylase activity"/>
    <property type="evidence" value="ECO:0007669"/>
    <property type="project" value="TreeGrafter"/>
</dbReference>
<comment type="caution">
    <text evidence="3">The sequence shown here is derived from an EMBL/GenBank/DDBJ whole genome shotgun (WGS) entry which is preliminary data.</text>
</comment>
<dbReference type="PRINTS" id="PR01270">
    <property type="entry name" value="HDASUPER"/>
</dbReference>
<gene>
    <name evidence="3" type="ORF">LEP1GSC105_2253</name>
</gene>
<dbReference type="PANTHER" id="PTHR10625">
    <property type="entry name" value="HISTONE DEACETYLASE HDAC1-RELATED"/>
    <property type="match status" value="1"/>
</dbReference>
<evidence type="ECO:0000313" key="4">
    <source>
        <dbReference type="Proteomes" id="UP000001340"/>
    </source>
</evidence>
<dbReference type="GeneID" id="61142605"/>
<name>A0A0E2D728_LEPIR</name>
<reference evidence="3 4" key="1">
    <citation type="submission" date="2012-10" db="EMBL/GenBank/DDBJ databases">
        <authorList>
            <person name="Harkins D.M."/>
            <person name="Durkin A.S."/>
            <person name="Brinkac L.M."/>
            <person name="Haft D.H."/>
            <person name="Selengut J.D."/>
            <person name="Sanka R."/>
            <person name="DePew J."/>
            <person name="Purushe J."/>
            <person name="Chanthongthip A."/>
            <person name="Lattana O."/>
            <person name="Phetsouvanh R."/>
            <person name="Newton P.N."/>
            <person name="Vinetz J.M."/>
            <person name="Sutton G.G."/>
            <person name="Nierman W.C."/>
            <person name="Fouts D.E."/>
        </authorList>
    </citation>
    <scope>NUCLEOTIDE SEQUENCE [LARGE SCALE GENOMIC DNA]</scope>
    <source>
        <strain evidence="3 4">UI 12758</strain>
    </source>
</reference>
<dbReference type="Gene3D" id="3.40.800.20">
    <property type="entry name" value="Histone deacetylase domain"/>
    <property type="match status" value="1"/>
</dbReference>
<sequence length="313" mass="35224">MPTGFIYSQDFLYHNANSTIPHYENSDRLLACLNRLHQSSYFNSLFFPEMKKLPNEFLNEIHSQNHIQKIENSKGKRGYFDSDTPFTEKSWISAYSAANSGIILSEFLISGTIKNGFSLLRPPGHHAEHNRIMGFCMLNNVAITARYLQNNGFKKIFIIDWDVHHGNGTQEIFYEDPNIFYLSIHQFPFYPMTGLATETGKGKGIGTTKNIPMQVNSGDQAYIQKFKEIIVPTMERFEPDIVLISAGFDAHKNDPLGGMNITTKGFEDLTRIILESADKICSGKVLSFLEGGYDLAALSESVEVHVAALNSFS</sequence>
<dbReference type="InterPro" id="IPR023696">
    <property type="entry name" value="Ureohydrolase_dom_sf"/>
</dbReference>
<dbReference type="SUPFAM" id="SSF52768">
    <property type="entry name" value="Arginase/deacetylase"/>
    <property type="match status" value="1"/>
</dbReference>
<dbReference type="RefSeq" id="WP_001141967.1">
    <property type="nucleotide sequence ID" value="NZ_AHNR02000028.1"/>
</dbReference>
<dbReference type="GO" id="GO:0040029">
    <property type="term" value="P:epigenetic regulation of gene expression"/>
    <property type="evidence" value="ECO:0007669"/>
    <property type="project" value="TreeGrafter"/>
</dbReference>